<keyword evidence="5" id="KW-0566">Pantothenate biosynthesis</keyword>
<keyword evidence="6" id="KW-0547">Nucleotide-binding</keyword>
<dbReference type="Gene3D" id="3.40.50.620">
    <property type="entry name" value="HUPs"/>
    <property type="match status" value="1"/>
</dbReference>
<evidence type="ECO:0000256" key="3">
    <source>
        <dbReference type="ARBA" id="ARBA00012219"/>
    </source>
</evidence>
<dbReference type="GO" id="GO:0004592">
    <property type="term" value="F:pantoate-beta-alanine ligase activity"/>
    <property type="evidence" value="ECO:0007669"/>
    <property type="project" value="UniProtKB-EC"/>
</dbReference>
<dbReference type="GO" id="GO:0005524">
    <property type="term" value="F:ATP binding"/>
    <property type="evidence" value="ECO:0007669"/>
    <property type="project" value="UniProtKB-KW"/>
</dbReference>
<evidence type="ECO:0000256" key="6">
    <source>
        <dbReference type="ARBA" id="ARBA00022741"/>
    </source>
</evidence>
<dbReference type="InterPro" id="IPR003721">
    <property type="entry name" value="Pantoate_ligase"/>
</dbReference>
<evidence type="ECO:0000313" key="9">
    <source>
        <dbReference type="EMBL" id="TQE43034.1"/>
    </source>
</evidence>
<dbReference type="GO" id="GO:0015940">
    <property type="term" value="P:pantothenate biosynthetic process"/>
    <property type="evidence" value="ECO:0007669"/>
    <property type="project" value="UniProtKB-UniPathway"/>
</dbReference>
<dbReference type="EMBL" id="VHIR01000013">
    <property type="protein sequence ID" value="TQE43034.1"/>
    <property type="molecule type" value="Genomic_DNA"/>
</dbReference>
<evidence type="ECO:0000256" key="7">
    <source>
        <dbReference type="ARBA" id="ARBA00022840"/>
    </source>
</evidence>
<dbReference type="InterPro" id="IPR042176">
    <property type="entry name" value="Pantoate_ligase_C"/>
</dbReference>
<keyword evidence="7" id="KW-0067">ATP-binding</keyword>
<gene>
    <name evidence="9" type="ORF">EJK80_09170</name>
</gene>
<dbReference type="Gene3D" id="3.30.1300.10">
    <property type="entry name" value="Pantoate-beta-alanine ligase, C-terminal domain"/>
    <property type="match status" value="1"/>
</dbReference>
<dbReference type="InterPro" id="IPR014729">
    <property type="entry name" value="Rossmann-like_a/b/a_fold"/>
</dbReference>
<dbReference type="Pfam" id="PF02569">
    <property type="entry name" value="Pantoate_ligase"/>
    <property type="match status" value="1"/>
</dbReference>
<evidence type="ECO:0000256" key="8">
    <source>
        <dbReference type="ARBA" id="ARBA00048258"/>
    </source>
</evidence>
<evidence type="ECO:0000313" key="10">
    <source>
        <dbReference type="Proteomes" id="UP000318080"/>
    </source>
</evidence>
<comment type="caution">
    <text evidence="9">The sequence shown here is derived from an EMBL/GenBank/DDBJ whole genome shotgun (WGS) entry which is preliminary data.</text>
</comment>
<protein>
    <recommendedName>
        <fullName evidence="3">pantoate--beta-alanine ligase (AMP-forming)</fullName>
        <ecNumber evidence="3">6.3.2.1</ecNumber>
    </recommendedName>
</protein>
<organism evidence="9 10">
    <name type="scientific">Corynebacterium phoceense</name>
    <dbReference type="NCBI Taxonomy" id="1686286"/>
    <lineage>
        <taxon>Bacteria</taxon>
        <taxon>Bacillati</taxon>
        <taxon>Actinomycetota</taxon>
        <taxon>Actinomycetes</taxon>
        <taxon>Mycobacteriales</taxon>
        <taxon>Corynebacteriaceae</taxon>
        <taxon>Corynebacterium</taxon>
    </lineage>
</organism>
<dbReference type="PANTHER" id="PTHR21299">
    <property type="entry name" value="CYTIDYLATE KINASE/PANTOATE-BETA-ALANINE LIGASE"/>
    <property type="match status" value="1"/>
</dbReference>
<proteinExistence type="inferred from homology"/>
<accession>A0A540R6H6</accession>
<name>A0A540R6H6_9CORY</name>
<comment type="pathway">
    <text evidence="1">Cofactor biosynthesis; (R)-pantothenate biosynthesis; (R)-pantothenate from (R)-pantoate and beta-alanine: step 1/1.</text>
</comment>
<dbReference type="UniPathway" id="UPA00028">
    <property type="reaction ID" value="UER00005"/>
</dbReference>
<dbReference type="AlphaFoldDB" id="A0A540R6H6"/>
<evidence type="ECO:0000256" key="4">
    <source>
        <dbReference type="ARBA" id="ARBA00022598"/>
    </source>
</evidence>
<dbReference type="Proteomes" id="UP000318080">
    <property type="component" value="Unassembled WGS sequence"/>
</dbReference>
<comment type="similarity">
    <text evidence="2">Belongs to the pantothenate synthetase family.</text>
</comment>
<evidence type="ECO:0000256" key="5">
    <source>
        <dbReference type="ARBA" id="ARBA00022655"/>
    </source>
</evidence>
<keyword evidence="10" id="KW-1185">Reference proteome</keyword>
<dbReference type="SUPFAM" id="SSF52374">
    <property type="entry name" value="Nucleotidylyl transferase"/>
    <property type="match status" value="1"/>
</dbReference>
<keyword evidence="4 9" id="KW-0436">Ligase</keyword>
<dbReference type="STRING" id="1686286.GCA_900092335_00122"/>
<reference evidence="9 10" key="1">
    <citation type="submission" date="2019-06" db="EMBL/GenBank/DDBJ databases">
        <title>Draft genome of C. phoceense Strain 272.</title>
        <authorList>
            <person name="Pacheco L.G.C."/>
            <person name="Barberis C.M."/>
            <person name="Almuzara M.N."/>
            <person name="Traglia G.M."/>
            <person name="Santos C.S."/>
            <person name="Rocha D.J.P.G."/>
            <person name="Aguiar E.R.G.R."/>
            <person name="Vay C.A."/>
        </authorList>
    </citation>
    <scope>NUCLEOTIDE SEQUENCE [LARGE SCALE GENOMIC DNA]</scope>
    <source>
        <strain evidence="9 10">272</strain>
    </source>
</reference>
<sequence>MSFELGVATVLDDESRVALVARAYKKLGKPIVLVPLGSGIHAGHVALVRAAEAIRGGIVIVAVETLGEGDQELLAREGVDVVWVYVPDAPRTLVLPVDHGLENTTELATSLTRALRLINAVGATDVVAGEKDYEELLALNAALHDLHLGVRLQGVPTVRMPDGVAMSLRNAGVAEDAREQAEALSAALTAGAHAAEHGAEAVLDVARSVLGAAGVEPEYLEVRGRDLGPAPEQGDARLLVAATVGGVRLIDNVGLPLGIGFRNLEEYEAQQEAQREAARAEEDQA</sequence>
<comment type="catalytic activity">
    <reaction evidence="8">
        <text>(R)-pantoate + beta-alanine + ATP = (R)-pantothenate + AMP + diphosphate + H(+)</text>
        <dbReference type="Rhea" id="RHEA:10912"/>
        <dbReference type="ChEBI" id="CHEBI:15378"/>
        <dbReference type="ChEBI" id="CHEBI:15980"/>
        <dbReference type="ChEBI" id="CHEBI:29032"/>
        <dbReference type="ChEBI" id="CHEBI:30616"/>
        <dbReference type="ChEBI" id="CHEBI:33019"/>
        <dbReference type="ChEBI" id="CHEBI:57966"/>
        <dbReference type="ChEBI" id="CHEBI:456215"/>
        <dbReference type="EC" id="6.3.2.1"/>
    </reaction>
</comment>
<evidence type="ECO:0000256" key="2">
    <source>
        <dbReference type="ARBA" id="ARBA00009256"/>
    </source>
</evidence>
<dbReference type="GO" id="GO:0005829">
    <property type="term" value="C:cytosol"/>
    <property type="evidence" value="ECO:0007669"/>
    <property type="project" value="TreeGrafter"/>
</dbReference>
<dbReference type="RefSeq" id="WP_066492941.1">
    <property type="nucleotide sequence ID" value="NZ_VHIR01000013.1"/>
</dbReference>
<dbReference type="PANTHER" id="PTHR21299:SF1">
    <property type="entry name" value="PANTOATE--BETA-ALANINE LIGASE"/>
    <property type="match status" value="1"/>
</dbReference>
<evidence type="ECO:0000256" key="1">
    <source>
        <dbReference type="ARBA" id="ARBA00004990"/>
    </source>
</evidence>
<dbReference type="EC" id="6.3.2.1" evidence="3"/>